<evidence type="ECO:0000313" key="1">
    <source>
        <dbReference type="EMBL" id="KAK9239386.1"/>
    </source>
</evidence>
<reference evidence="2" key="1">
    <citation type="journal article" date="2024" name="Front. Bioeng. Biotechnol.">
        <title>Genome-scale model development and genomic sequencing of the oleaginous clade Lipomyces.</title>
        <authorList>
            <person name="Czajka J.J."/>
            <person name="Han Y."/>
            <person name="Kim J."/>
            <person name="Mondo S.J."/>
            <person name="Hofstad B.A."/>
            <person name="Robles A."/>
            <person name="Haridas S."/>
            <person name="Riley R."/>
            <person name="LaButti K."/>
            <person name="Pangilinan J."/>
            <person name="Andreopoulos W."/>
            <person name="Lipzen A."/>
            <person name="Yan J."/>
            <person name="Wang M."/>
            <person name="Ng V."/>
            <person name="Grigoriev I.V."/>
            <person name="Spatafora J.W."/>
            <person name="Magnuson J.K."/>
            <person name="Baker S.E."/>
            <person name="Pomraning K.R."/>
        </authorList>
    </citation>
    <scope>NUCLEOTIDE SEQUENCE [LARGE SCALE GENOMIC DNA]</scope>
    <source>
        <strain evidence="2">CBS 7786</strain>
    </source>
</reference>
<comment type="caution">
    <text evidence="1">The sequence shown here is derived from an EMBL/GenBank/DDBJ whole genome shotgun (WGS) entry which is preliminary data.</text>
</comment>
<dbReference type="EMBL" id="MU971347">
    <property type="protein sequence ID" value="KAK9239386.1"/>
    <property type="molecule type" value="Genomic_DNA"/>
</dbReference>
<accession>A0ACC3T610</accession>
<protein>
    <submittedName>
        <fullName evidence="1">Ribosomal protein L21-like protein</fullName>
    </submittedName>
</protein>
<organism evidence="1 2">
    <name type="scientific">Lipomyces kononenkoae</name>
    <name type="common">Yeast</name>
    <dbReference type="NCBI Taxonomy" id="34357"/>
    <lineage>
        <taxon>Eukaryota</taxon>
        <taxon>Fungi</taxon>
        <taxon>Dikarya</taxon>
        <taxon>Ascomycota</taxon>
        <taxon>Saccharomycotina</taxon>
        <taxon>Lipomycetes</taxon>
        <taxon>Lipomycetales</taxon>
        <taxon>Lipomycetaceae</taxon>
        <taxon>Lipomyces</taxon>
    </lineage>
</organism>
<dbReference type="Proteomes" id="UP001433508">
    <property type="component" value="Unassembled WGS sequence"/>
</dbReference>
<proteinExistence type="predicted"/>
<sequence length="204" mass="23076">MAPPIIRCAYSALSRSSFLVERPAIVSSLSRWSRQFNFSAKHLSPPGPKSLESIKVDETIAKPTTLDLLNAFPISSHLNHSMVTPLYATIRIHKNSFLVTVGDVVTLPYRLKDVEIGDILRLTQIETLGSRQFTWKGDPFVDERCVVKARVVENTKEPMRVKIRTKQRNRRVKHIKSKHPYTVLTISEIGIDPAQGSQQFVTDI</sequence>
<evidence type="ECO:0000313" key="2">
    <source>
        <dbReference type="Proteomes" id="UP001433508"/>
    </source>
</evidence>
<gene>
    <name evidence="1" type="ORF">V1525DRAFT_398675</name>
</gene>
<name>A0ACC3T610_LIPKO</name>
<keyword evidence="2" id="KW-1185">Reference proteome</keyword>